<protein>
    <submittedName>
        <fullName evidence="2">Uncharacterized protein DUF2236</fullName>
    </submittedName>
</protein>
<dbReference type="EMBL" id="SNXW01000008">
    <property type="protein sequence ID" value="TDP81363.1"/>
    <property type="molecule type" value="Genomic_DNA"/>
</dbReference>
<dbReference type="GO" id="GO:0016491">
    <property type="term" value="F:oxidoreductase activity"/>
    <property type="evidence" value="ECO:0007669"/>
    <property type="project" value="InterPro"/>
</dbReference>
<dbReference type="Pfam" id="PF09995">
    <property type="entry name" value="MPAB_Lcp_cat"/>
    <property type="match status" value="1"/>
</dbReference>
<dbReference type="OrthoDB" id="6072815at2"/>
<name>A0A4R6R620_9BURK</name>
<feature type="domain" description="ER-bound oxygenase mpaB/mpaB'/Rubber oxygenase catalytic" evidence="1">
    <location>
        <begin position="113"/>
        <end position="335"/>
    </location>
</feature>
<dbReference type="InterPro" id="IPR037473">
    <property type="entry name" value="Lcp-like"/>
</dbReference>
<organism evidence="2 3">
    <name type="scientific">Aquabacterium commune</name>
    <dbReference type="NCBI Taxonomy" id="70586"/>
    <lineage>
        <taxon>Bacteria</taxon>
        <taxon>Pseudomonadati</taxon>
        <taxon>Pseudomonadota</taxon>
        <taxon>Betaproteobacteria</taxon>
        <taxon>Burkholderiales</taxon>
        <taxon>Aquabacterium</taxon>
    </lineage>
</organism>
<evidence type="ECO:0000313" key="2">
    <source>
        <dbReference type="EMBL" id="TDP81363.1"/>
    </source>
</evidence>
<accession>A0A4R6R620</accession>
<dbReference type="Proteomes" id="UP000294593">
    <property type="component" value="Unassembled WGS sequence"/>
</dbReference>
<sequence>MVRSRAQAARLRLMIPGNPEPSEAEWQALGQAHWRGDPLADAVIDWMQAEGMDRTWPRLEAALAQGLSAVDPQDHALRAYLQATSVTPPWLDAARVRRGAEVLQTTGLHGMMVLRDAGLMAGYQASAINQTLVQTGALHGGAHKRVAETAAWWLDCTADDGMALGANGHRQTLRVRLMHALVRGRLQRSPQWDANWLGLPINQVDMQATYLAFSVVQLLGLRMTGMLISRSDADAVMHLWRWIGWLMGVEDALMCDDEATGRVLLYRNVMGQAPADHTSAQLAQALMDEPLSRPYPWAQALRGHIDRERHLSLVSWFVGAQGMRNLGLPQRAPWYPLMLLAPTAAGSLALRALPFLETPWRAVSRWQQTRFHRHMVREPLAHEAGAEVTGGAPARKR</sequence>
<dbReference type="AlphaFoldDB" id="A0A4R6R620"/>
<evidence type="ECO:0000259" key="1">
    <source>
        <dbReference type="Pfam" id="PF09995"/>
    </source>
</evidence>
<proteinExistence type="predicted"/>
<keyword evidence="3" id="KW-1185">Reference proteome</keyword>
<dbReference type="InterPro" id="IPR018713">
    <property type="entry name" value="MPAB/Lcp_cat_dom"/>
</dbReference>
<dbReference type="PANTHER" id="PTHR37539">
    <property type="entry name" value="SECRETED PROTEIN-RELATED"/>
    <property type="match status" value="1"/>
</dbReference>
<gene>
    <name evidence="2" type="ORF">EV672_108148</name>
</gene>
<dbReference type="PANTHER" id="PTHR37539:SF1">
    <property type="entry name" value="ER-BOUND OXYGENASE MPAB_MPAB'_RUBBER OXYGENASE CATALYTIC DOMAIN-CONTAINING PROTEIN"/>
    <property type="match status" value="1"/>
</dbReference>
<dbReference type="RefSeq" id="WP_133610344.1">
    <property type="nucleotide sequence ID" value="NZ_SNXW01000008.1"/>
</dbReference>
<reference evidence="2 3" key="1">
    <citation type="submission" date="2019-03" db="EMBL/GenBank/DDBJ databases">
        <title>Genomic Encyclopedia of Type Strains, Phase IV (KMG-IV): sequencing the most valuable type-strain genomes for metagenomic binning, comparative biology and taxonomic classification.</title>
        <authorList>
            <person name="Goeker M."/>
        </authorList>
    </citation>
    <scope>NUCLEOTIDE SEQUENCE [LARGE SCALE GENOMIC DNA]</scope>
    <source>
        <strain evidence="2 3">DSM 11901</strain>
    </source>
</reference>
<evidence type="ECO:0000313" key="3">
    <source>
        <dbReference type="Proteomes" id="UP000294593"/>
    </source>
</evidence>
<comment type="caution">
    <text evidence="2">The sequence shown here is derived from an EMBL/GenBank/DDBJ whole genome shotgun (WGS) entry which is preliminary data.</text>
</comment>